<name>A0ABV9C4X7_9GAMM</name>
<comment type="caution">
    <text evidence="3">The sequence shown here is derived from an EMBL/GenBank/DDBJ whole genome shotgun (WGS) entry which is preliminary data.</text>
</comment>
<dbReference type="EMBL" id="JBHSGA010000017">
    <property type="protein sequence ID" value="MFC4527772.1"/>
    <property type="molecule type" value="Genomic_DNA"/>
</dbReference>
<reference evidence="4" key="1">
    <citation type="journal article" date="2019" name="Int. J. Syst. Evol. Microbiol.">
        <title>The Global Catalogue of Microorganisms (GCM) 10K type strain sequencing project: providing services to taxonomists for standard genome sequencing and annotation.</title>
        <authorList>
            <consortium name="The Broad Institute Genomics Platform"/>
            <consortium name="The Broad Institute Genome Sequencing Center for Infectious Disease"/>
            <person name="Wu L."/>
            <person name="Ma J."/>
        </authorList>
    </citation>
    <scope>NUCLEOTIDE SEQUENCE [LARGE SCALE GENOMIC DNA]</scope>
    <source>
        <strain evidence="4">CCM 4481</strain>
    </source>
</reference>
<feature type="domain" description="Isochorismatase-like" evidence="2">
    <location>
        <begin position="21"/>
        <end position="213"/>
    </location>
</feature>
<accession>A0ABV9C4X7</accession>
<dbReference type="InterPro" id="IPR036380">
    <property type="entry name" value="Isochorismatase-like_sf"/>
</dbReference>
<dbReference type="Pfam" id="PF00857">
    <property type="entry name" value="Isochorismatase"/>
    <property type="match status" value="1"/>
</dbReference>
<dbReference type="InterPro" id="IPR050272">
    <property type="entry name" value="Isochorismatase-like_hydrls"/>
</dbReference>
<evidence type="ECO:0000313" key="4">
    <source>
        <dbReference type="Proteomes" id="UP001595961"/>
    </source>
</evidence>
<dbReference type="CDD" id="cd00431">
    <property type="entry name" value="cysteine_hydrolases"/>
    <property type="match status" value="1"/>
</dbReference>
<dbReference type="SUPFAM" id="SSF52499">
    <property type="entry name" value="Isochorismatase-like hydrolases"/>
    <property type="match status" value="1"/>
</dbReference>
<keyword evidence="1 3" id="KW-0378">Hydrolase</keyword>
<dbReference type="InterPro" id="IPR000868">
    <property type="entry name" value="Isochorismatase-like_dom"/>
</dbReference>
<dbReference type="RefSeq" id="WP_266151750.1">
    <property type="nucleotide sequence ID" value="NZ_CP064028.1"/>
</dbReference>
<protein>
    <submittedName>
        <fullName evidence="3">Cysteine hydrolase family protein</fullName>
    </submittedName>
</protein>
<dbReference type="Gene3D" id="3.40.50.850">
    <property type="entry name" value="Isochorismatase-like"/>
    <property type="match status" value="1"/>
</dbReference>
<evidence type="ECO:0000256" key="1">
    <source>
        <dbReference type="ARBA" id="ARBA00022801"/>
    </source>
</evidence>
<evidence type="ECO:0000313" key="3">
    <source>
        <dbReference type="EMBL" id="MFC4527772.1"/>
    </source>
</evidence>
<dbReference type="GO" id="GO:0016787">
    <property type="term" value="F:hydrolase activity"/>
    <property type="evidence" value="ECO:0007669"/>
    <property type="project" value="UniProtKB-KW"/>
</dbReference>
<sequence length="224" mass="24269">MARIKLSCERGRSIELDTARTALGCIDFQADFVLPEGRAGALGLPIEVLLAALPAAQRALSAAREAGMFVFFTRECYAPDLSDLNAFRRQYDVAIGSPGPLGRFLVKGERGTEVIADMRPRDGEPVIDKAGFSAFHQTTLDTVLRVRGIDTLLLMGYTTQCCVASTLRQAVDLGYACILLADACAAYDPADHEATVRVMYSEGDNFGWVSDSQRLADASQSIEH</sequence>
<dbReference type="Proteomes" id="UP001595961">
    <property type="component" value="Unassembled WGS sequence"/>
</dbReference>
<evidence type="ECO:0000259" key="2">
    <source>
        <dbReference type="Pfam" id="PF00857"/>
    </source>
</evidence>
<dbReference type="PANTHER" id="PTHR43540">
    <property type="entry name" value="PEROXYUREIDOACRYLATE/UREIDOACRYLATE AMIDOHYDROLASE-RELATED"/>
    <property type="match status" value="1"/>
</dbReference>
<organism evidence="3 4">
    <name type="scientific">Dyella halodurans</name>
    <dbReference type="NCBI Taxonomy" id="1920171"/>
    <lineage>
        <taxon>Bacteria</taxon>
        <taxon>Pseudomonadati</taxon>
        <taxon>Pseudomonadota</taxon>
        <taxon>Gammaproteobacteria</taxon>
        <taxon>Lysobacterales</taxon>
        <taxon>Rhodanobacteraceae</taxon>
        <taxon>Dyella</taxon>
    </lineage>
</organism>
<gene>
    <name evidence="3" type="ORF">ACFO5W_14105</name>
</gene>
<proteinExistence type="predicted"/>
<dbReference type="PANTHER" id="PTHR43540:SF9">
    <property type="entry name" value="FAMILY HYDROLASE, PUTATIVE (AFU_ORTHOLOGUE AFUA_2G08700)-RELATED"/>
    <property type="match status" value="1"/>
</dbReference>
<keyword evidence="4" id="KW-1185">Reference proteome</keyword>